<accession>A0A1F5G5H5</accession>
<protein>
    <submittedName>
        <fullName evidence="1">Uncharacterized protein</fullName>
    </submittedName>
</protein>
<organism evidence="1 2">
    <name type="scientific">Candidatus Curtissbacteria bacterium RIFCSPHIGHO2_01_FULL_41_11</name>
    <dbReference type="NCBI Taxonomy" id="1797711"/>
    <lineage>
        <taxon>Bacteria</taxon>
        <taxon>Candidatus Curtissiibacteriota</taxon>
    </lineage>
</organism>
<proteinExistence type="predicted"/>
<sequence>MSQELEPVPKHAIKLCNHDDEVWIIGHQTSWRSMGVKAREIENIGRVSIHGANFVVNSYDHVLLLNHQGLSLKATEEIEDDHDLYCLSIKRQPLEIDDDKPLPQVIATIDGCQISLTSRMYGGNPDLPEEAFDWIETWRTNVTESEVEIPLVTPADAQILSLLNFHFQS</sequence>
<evidence type="ECO:0000313" key="2">
    <source>
        <dbReference type="Proteomes" id="UP000179102"/>
    </source>
</evidence>
<evidence type="ECO:0000313" key="1">
    <source>
        <dbReference type="EMBL" id="OGD87111.1"/>
    </source>
</evidence>
<reference evidence="1 2" key="1">
    <citation type="journal article" date="2016" name="Nat. Commun.">
        <title>Thousands of microbial genomes shed light on interconnected biogeochemical processes in an aquifer system.</title>
        <authorList>
            <person name="Anantharaman K."/>
            <person name="Brown C.T."/>
            <person name="Hug L.A."/>
            <person name="Sharon I."/>
            <person name="Castelle C.J."/>
            <person name="Probst A.J."/>
            <person name="Thomas B.C."/>
            <person name="Singh A."/>
            <person name="Wilkins M.J."/>
            <person name="Karaoz U."/>
            <person name="Brodie E.L."/>
            <person name="Williams K.H."/>
            <person name="Hubbard S.S."/>
            <person name="Banfield J.F."/>
        </authorList>
    </citation>
    <scope>NUCLEOTIDE SEQUENCE [LARGE SCALE GENOMIC DNA]</scope>
</reference>
<dbReference type="Proteomes" id="UP000179102">
    <property type="component" value="Unassembled WGS sequence"/>
</dbReference>
<dbReference type="EMBL" id="MFAZ01000019">
    <property type="protein sequence ID" value="OGD87111.1"/>
    <property type="molecule type" value="Genomic_DNA"/>
</dbReference>
<comment type="caution">
    <text evidence="1">The sequence shown here is derived from an EMBL/GenBank/DDBJ whole genome shotgun (WGS) entry which is preliminary data.</text>
</comment>
<name>A0A1F5G5H5_9BACT</name>
<dbReference type="AlphaFoldDB" id="A0A1F5G5H5"/>
<gene>
    <name evidence="1" type="ORF">A2870_02270</name>
</gene>
<dbReference type="STRING" id="1797711.A2870_02270"/>